<dbReference type="AlphaFoldDB" id="A8XB44"/>
<name>A8XB44_CAEBR</name>
<feature type="signal peptide" evidence="1">
    <location>
        <begin position="1"/>
        <end position="16"/>
    </location>
</feature>
<evidence type="ECO:0000259" key="2">
    <source>
        <dbReference type="SMART" id="SM00198"/>
    </source>
</evidence>
<dbReference type="InterPro" id="IPR014044">
    <property type="entry name" value="CAP_dom"/>
</dbReference>
<reference evidence="3 4" key="2">
    <citation type="journal article" date="2011" name="PLoS Genet.">
        <title>Caenorhabditis briggsae recombinant inbred line genotypes reveal inter-strain incompatibility and the evolution of recombination.</title>
        <authorList>
            <person name="Ross J.A."/>
            <person name="Koboldt D.C."/>
            <person name="Staisch J.E."/>
            <person name="Chamberlin H.M."/>
            <person name="Gupta B.P."/>
            <person name="Miller R.D."/>
            <person name="Baird S.E."/>
            <person name="Haag E.S."/>
        </authorList>
    </citation>
    <scope>NUCLEOTIDE SEQUENCE [LARGE SCALE GENOMIC DNA]</scope>
    <source>
        <strain evidence="3 4">AF16</strain>
    </source>
</reference>
<dbReference type="KEGG" id="cbr:CBG_10401"/>
<dbReference type="GO" id="GO:0005615">
    <property type="term" value="C:extracellular space"/>
    <property type="evidence" value="ECO:0000318"/>
    <property type="project" value="GO_Central"/>
</dbReference>
<dbReference type="CTD" id="8577742"/>
<dbReference type="SMART" id="SM00198">
    <property type="entry name" value="SCP"/>
    <property type="match status" value="1"/>
</dbReference>
<dbReference type="SUPFAM" id="SSF55797">
    <property type="entry name" value="PR-1-like"/>
    <property type="match status" value="1"/>
</dbReference>
<dbReference type="WormBase" id="CBG10401">
    <property type="protein sequence ID" value="CBP16892"/>
    <property type="gene ID" value="WBGene00031792"/>
</dbReference>
<accession>A8XB44</accession>
<dbReference type="Proteomes" id="UP000008549">
    <property type="component" value="Unassembled WGS sequence"/>
</dbReference>
<dbReference type="InParanoid" id="A8XB44"/>
<organism evidence="3 4">
    <name type="scientific">Caenorhabditis briggsae</name>
    <dbReference type="NCBI Taxonomy" id="6238"/>
    <lineage>
        <taxon>Eukaryota</taxon>
        <taxon>Metazoa</taxon>
        <taxon>Ecdysozoa</taxon>
        <taxon>Nematoda</taxon>
        <taxon>Chromadorea</taxon>
        <taxon>Rhabditida</taxon>
        <taxon>Rhabditina</taxon>
        <taxon>Rhabditomorpha</taxon>
        <taxon>Rhabditoidea</taxon>
        <taxon>Rhabditidae</taxon>
        <taxon>Peloderinae</taxon>
        <taxon>Caenorhabditis</taxon>
    </lineage>
</organism>
<dbReference type="CDD" id="cd05380">
    <property type="entry name" value="CAP_euk"/>
    <property type="match status" value="1"/>
</dbReference>
<evidence type="ECO:0000313" key="4">
    <source>
        <dbReference type="Proteomes" id="UP000008549"/>
    </source>
</evidence>
<dbReference type="InterPro" id="IPR035940">
    <property type="entry name" value="CAP_sf"/>
</dbReference>
<feature type="chain" id="PRO_5002732886" evidence="1">
    <location>
        <begin position="17"/>
        <end position="216"/>
    </location>
</feature>
<dbReference type="RefSeq" id="XP_002635748.1">
    <property type="nucleotide sequence ID" value="XM_002635702.1"/>
</dbReference>
<dbReference type="HOGENOM" id="CLU_035730_7_1_1"/>
<keyword evidence="1" id="KW-0732">Signal</keyword>
<keyword evidence="4" id="KW-1185">Reference proteome</keyword>
<evidence type="ECO:0000313" key="3">
    <source>
        <dbReference type="EMBL" id="CAP29824.1"/>
    </source>
</evidence>
<reference evidence="3 4" key="1">
    <citation type="journal article" date="2003" name="PLoS Biol.">
        <title>The genome sequence of Caenorhabditis briggsae: a platform for comparative genomics.</title>
        <authorList>
            <person name="Stein L.D."/>
            <person name="Bao Z."/>
            <person name="Blasiar D."/>
            <person name="Blumenthal T."/>
            <person name="Brent M.R."/>
            <person name="Chen N."/>
            <person name="Chinwalla A."/>
            <person name="Clarke L."/>
            <person name="Clee C."/>
            <person name="Coghlan A."/>
            <person name="Coulson A."/>
            <person name="D'Eustachio P."/>
            <person name="Fitch D.H."/>
            <person name="Fulton L.A."/>
            <person name="Fulton R.E."/>
            <person name="Griffiths-Jones S."/>
            <person name="Harris T.W."/>
            <person name="Hillier L.W."/>
            <person name="Kamath R."/>
            <person name="Kuwabara P.E."/>
            <person name="Mardis E.R."/>
            <person name="Marra M.A."/>
            <person name="Miner T.L."/>
            <person name="Minx P."/>
            <person name="Mullikin J.C."/>
            <person name="Plumb R.W."/>
            <person name="Rogers J."/>
            <person name="Schein J.E."/>
            <person name="Sohrmann M."/>
            <person name="Spieth J."/>
            <person name="Stajich J.E."/>
            <person name="Wei C."/>
            <person name="Willey D."/>
            <person name="Wilson R.K."/>
            <person name="Durbin R."/>
            <person name="Waterston R.H."/>
        </authorList>
    </citation>
    <scope>NUCLEOTIDE SEQUENCE [LARGE SCALE GENOMIC DNA]</scope>
    <source>
        <strain evidence="3 4">AF16</strain>
    </source>
</reference>
<gene>
    <name evidence="3 5" type="ORF">CBG10401</name>
    <name evidence="3" type="ORF">CBG_10401</name>
</gene>
<dbReference type="EMBL" id="HE600935">
    <property type="protein sequence ID" value="CAP29824.1"/>
    <property type="molecule type" value="Genomic_DNA"/>
</dbReference>
<evidence type="ECO:0000256" key="1">
    <source>
        <dbReference type="SAM" id="SignalP"/>
    </source>
</evidence>
<evidence type="ECO:0000313" key="5">
    <source>
        <dbReference type="WormBase" id="CBG10401"/>
    </source>
</evidence>
<dbReference type="Gene3D" id="3.40.33.10">
    <property type="entry name" value="CAP"/>
    <property type="match status" value="1"/>
</dbReference>
<protein>
    <submittedName>
        <fullName evidence="3">Protein CBG10401</fullName>
    </submittedName>
</protein>
<dbReference type="eggNOG" id="KOG3017">
    <property type="taxonomic scope" value="Eukaryota"/>
</dbReference>
<sequence>MKAVLLFSALIACSLAQFSETARQQIVDAHNTLRSSIAKGTYVANEITKPRGANILKIKWDYSLEASARIYSHSCTDWFSSVSRVGANVYYKWNLIESLDYFVVWGSCCQQMGERVPRFRIGNIYNEEIYKEGDTCSACSSPTKCEEASGLLHNVLFVVCKNDPSKNEMKRCVVVCLYKNRESILHQKIYQQGATCLASPYPAQSWDFTFTDFTEF</sequence>
<feature type="domain" description="SCP" evidence="2">
    <location>
        <begin position="21"/>
        <end position="183"/>
    </location>
</feature>
<dbReference type="GeneID" id="8577742"/>
<proteinExistence type="predicted"/>